<dbReference type="InterPro" id="IPR036388">
    <property type="entry name" value="WH-like_DNA-bd_sf"/>
</dbReference>
<feature type="domain" description="HTH asnC-type" evidence="4">
    <location>
        <begin position="1"/>
        <end position="62"/>
    </location>
</feature>
<dbReference type="InterPro" id="IPR036390">
    <property type="entry name" value="WH_DNA-bd_sf"/>
</dbReference>
<dbReference type="AlphaFoldDB" id="A0A853JI90"/>
<dbReference type="EMBL" id="JACCKA010000091">
    <property type="protein sequence ID" value="NZA28257.1"/>
    <property type="molecule type" value="Genomic_DNA"/>
</dbReference>
<dbReference type="GO" id="GO:0043565">
    <property type="term" value="F:sequence-specific DNA binding"/>
    <property type="evidence" value="ECO:0007669"/>
    <property type="project" value="InterPro"/>
</dbReference>
<dbReference type="InterPro" id="IPR000485">
    <property type="entry name" value="AsnC-type_HTH_dom"/>
</dbReference>
<evidence type="ECO:0000256" key="1">
    <source>
        <dbReference type="ARBA" id="ARBA00023015"/>
    </source>
</evidence>
<comment type="caution">
    <text evidence="5">The sequence shown here is derived from an EMBL/GenBank/DDBJ whole genome shotgun (WGS) entry which is preliminary data.</text>
</comment>
<dbReference type="RefSeq" id="WP_180680014.1">
    <property type="nucleotide sequence ID" value="NZ_JACCKA010000091.1"/>
</dbReference>
<evidence type="ECO:0000313" key="6">
    <source>
        <dbReference type="Proteomes" id="UP000578091"/>
    </source>
</evidence>
<dbReference type="GO" id="GO:0043200">
    <property type="term" value="P:response to amino acid"/>
    <property type="evidence" value="ECO:0007669"/>
    <property type="project" value="TreeGrafter"/>
</dbReference>
<reference evidence="5 6" key="1">
    <citation type="submission" date="2020-07" db="EMBL/GenBank/DDBJ databases">
        <title>Luteimonas sp. SJ-92.</title>
        <authorList>
            <person name="Huang X.-X."/>
            <person name="Xu L."/>
            <person name="Sun J.-Q."/>
        </authorList>
    </citation>
    <scope>NUCLEOTIDE SEQUENCE [LARGE SCALE GENOMIC DNA]</scope>
    <source>
        <strain evidence="5 6">SJ-92</strain>
    </source>
</reference>
<proteinExistence type="predicted"/>
<evidence type="ECO:0000313" key="5">
    <source>
        <dbReference type="EMBL" id="NZA28257.1"/>
    </source>
</evidence>
<dbReference type="PRINTS" id="PR00033">
    <property type="entry name" value="HTHASNC"/>
</dbReference>
<evidence type="ECO:0000256" key="3">
    <source>
        <dbReference type="ARBA" id="ARBA00023163"/>
    </source>
</evidence>
<dbReference type="Proteomes" id="UP000578091">
    <property type="component" value="Unassembled WGS sequence"/>
</dbReference>
<evidence type="ECO:0000256" key="2">
    <source>
        <dbReference type="ARBA" id="ARBA00023125"/>
    </source>
</evidence>
<keyword evidence="3" id="KW-0804">Transcription</keyword>
<keyword evidence="2" id="KW-0238">DNA-binding</keyword>
<dbReference type="InterPro" id="IPR019888">
    <property type="entry name" value="Tscrpt_reg_AsnC-like"/>
</dbReference>
<dbReference type="SUPFAM" id="SSF54909">
    <property type="entry name" value="Dimeric alpha+beta barrel"/>
    <property type="match status" value="1"/>
</dbReference>
<accession>A0A853JI90</accession>
<dbReference type="InterPro" id="IPR019887">
    <property type="entry name" value="Tscrpt_reg_AsnC/Lrp_C"/>
</dbReference>
<gene>
    <name evidence="5" type="ORF">H0E84_17925</name>
</gene>
<dbReference type="PANTHER" id="PTHR30154">
    <property type="entry name" value="LEUCINE-RESPONSIVE REGULATORY PROTEIN"/>
    <property type="match status" value="1"/>
</dbReference>
<dbReference type="Gene3D" id="1.10.10.10">
    <property type="entry name" value="Winged helix-like DNA-binding domain superfamily/Winged helix DNA-binding domain"/>
    <property type="match status" value="1"/>
</dbReference>
<organism evidence="5 6">
    <name type="scientific">Luteimonas salinisoli</name>
    <dbReference type="NCBI Taxonomy" id="2752307"/>
    <lineage>
        <taxon>Bacteria</taxon>
        <taxon>Pseudomonadati</taxon>
        <taxon>Pseudomonadota</taxon>
        <taxon>Gammaproteobacteria</taxon>
        <taxon>Lysobacterales</taxon>
        <taxon>Lysobacteraceae</taxon>
        <taxon>Luteimonas</taxon>
    </lineage>
</organism>
<dbReference type="Gene3D" id="3.30.70.920">
    <property type="match status" value="1"/>
</dbReference>
<keyword evidence="1" id="KW-0805">Transcription regulation</keyword>
<dbReference type="SUPFAM" id="SSF46785">
    <property type="entry name" value="Winged helix' DNA-binding domain"/>
    <property type="match status" value="1"/>
</dbReference>
<dbReference type="Pfam" id="PF01037">
    <property type="entry name" value="AsnC_trans_reg"/>
    <property type="match status" value="1"/>
</dbReference>
<dbReference type="PANTHER" id="PTHR30154:SF34">
    <property type="entry name" value="TRANSCRIPTIONAL REGULATOR AZLB"/>
    <property type="match status" value="1"/>
</dbReference>
<dbReference type="Pfam" id="PF13404">
    <property type="entry name" value="HTH_AsnC-type"/>
    <property type="match status" value="1"/>
</dbReference>
<evidence type="ECO:0000259" key="4">
    <source>
        <dbReference type="PROSITE" id="PS50956"/>
    </source>
</evidence>
<keyword evidence="6" id="KW-1185">Reference proteome</keyword>
<dbReference type="GO" id="GO:0005829">
    <property type="term" value="C:cytosol"/>
    <property type="evidence" value="ECO:0007669"/>
    <property type="project" value="TreeGrafter"/>
</dbReference>
<dbReference type="PROSITE" id="PS50956">
    <property type="entry name" value="HTH_ASNC_2"/>
    <property type="match status" value="1"/>
</dbReference>
<dbReference type="SMART" id="SM00344">
    <property type="entry name" value="HTH_ASNC"/>
    <property type="match status" value="1"/>
</dbReference>
<protein>
    <submittedName>
        <fullName evidence="5">Lrp/AsnC family transcriptional regulator</fullName>
    </submittedName>
</protein>
<name>A0A853JI90_9GAMM</name>
<dbReference type="InterPro" id="IPR011008">
    <property type="entry name" value="Dimeric_a/b-barrel"/>
</dbReference>
<sequence length="143" mass="15294">MDDIDRRLLALLREDDSRPLKTLAAAVSLSRSSVRDRIARMQADGTIRRYTVELAPPAGALHAILLVRLQQTPDAQVVAAVTAAAEVERCYSLAGEVDLLVELAGQDTATVNRARDRIAALPGVASVVTALVLSRDKAPEAAR</sequence>